<dbReference type="PROSITE" id="PS50109">
    <property type="entry name" value="HIS_KIN"/>
    <property type="match status" value="1"/>
</dbReference>
<dbReference type="SMART" id="SM00387">
    <property type="entry name" value="HATPase_c"/>
    <property type="match status" value="1"/>
</dbReference>
<comment type="caution">
    <text evidence="7">The sequence shown here is derived from an EMBL/GenBank/DDBJ whole genome shotgun (WGS) entry which is preliminary data.</text>
</comment>
<keyword evidence="5" id="KW-0902">Two-component regulatory system</keyword>
<evidence type="ECO:0000256" key="4">
    <source>
        <dbReference type="ARBA" id="ARBA00022777"/>
    </source>
</evidence>
<dbReference type="SUPFAM" id="SSF55874">
    <property type="entry name" value="ATPase domain of HSP90 chaperone/DNA topoisomerase II/histidine kinase"/>
    <property type="match status" value="1"/>
</dbReference>
<dbReference type="Gene3D" id="3.30.565.10">
    <property type="entry name" value="Histidine kinase-like ATPase, C-terminal domain"/>
    <property type="match status" value="1"/>
</dbReference>
<dbReference type="InterPro" id="IPR003594">
    <property type="entry name" value="HATPase_dom"/>
</dbReference>
<dbReference type="GO" id="GO:0000155">
    <property type="term" value="F:phosphorelay sensor kinase activity"/>
    <property type="evidence" value="ECO:0007669"/>
    <property type="project" value="InterPro"/>
</dbReference>
<dbReference type="Pfam" id="PF13185">
    <property type="entry name" value="GAF_2"/>
    <property type="match status" value="1"/>
</dbReference>
<dbReference type="InterPro" id="IPR004358">
    <property type="entry name" value="Sig_transdc_His_kin-like_C"/>
</dbReference>
<dbReference type="InterPro" id="IPR036097">
    <property type="entry name" value="HisK_dim/P_sf"/>
</dbReference>
<dbReference type="Gene3D" id="1.10.287.130">
    <property type="match status" value="1"/>
</dbReference>
<protein>
    <recommendedName>
        <fullName evidence="2">histidine kinase</fullName>
        <ecNumber evidence="2">2.7.13.3</ecNumber>
    </recommendedName>
</protein>
<dbReference type="PANTHER" id="PTHR43065">
    <property type="entry name" value="SENSOR HISTIDINE KINASE"/>
    <property type="match status" value="1"/>
</dbReference>
<evidence type="ECO:0000313" key="8">
    <source>
        <dbReference type="Proteomes" id="UP000076925"/>
    </source>
</evidence>
<evidence type="ECO:0000256" key="1">
    <source>
        <dbReference type="ARBA" id="ARBA00000085"/>
    </source>
</evidence>
<dbReference type="CDD" id="cd00082">
    <property type="entry name" value="HisKA"/>
    <property type="match status" value="1"/>
</dbReference>
<dbReference type="SMART" id="SM00065">
    <property type="entry name" value="GAF"/>
    <property type="match status" value="1"/>
</dbReference>
<dbReference type="Pfam" id="PF02518">
    <property type="entry name" value="HATPase_c"/>
    <property type="match status" value="1"/>
</dbReference>
<dbReference type="RefSeq" id="WP_017742850.1">
    <property type="nucleotide sequence ID" value="NZ_KQ976354.1"/>
</dbReference>
<dbReference type="Proteomes" id="UP000076925">
    <property type="component" value="Unassembled WGS sequence"/>
</dbReference>
<dbReference type="InterPro" id="IPR036890">
    <property type="entry name" value="HATPase_C_sf"/>
</dbReference>
<accession>A0A139WUQ4</accession>
<keyword evidence="8" id="KW-1185">Reference proteome</keyword>
<name>A0A139WUQ4_9CYAN</name>
<dbReference type="EC" id="2.7.13.3" evidence="2"/>
<comment type="catalytic activity">
    <reaction evidence="1">
        <text>ATP + protein L-histidine = ADP + protein N-phospho-L-histidine.</text>
        <dbReference type="EC" id="2.7.13.3"/>
    </reaction>
</comment>
<reference evidence="7 8" key="1">
    <citation type="journal article" date="2013" name="Genome Biol. Evol.">
        <title>Genomes of Stigonematalean cyanobacteria (subsection V) and the evolution of oxygenic photosynthesis from prokaryotes to plastids.</title>
        <authorList>
            <person name="Dagan T."/>
            <person name="Roettger M."/>
            <person name="Stucken K."/>
            <person name="Landan G."/>
            <person name="Koch R."/>
            <person name="Major P."/>
            <person name="Gould S.B."/>
            <person name="Goremykin V.V."/>
            <person name="Rippka R."/>
            <person name="Tandeau de Marsac N."/>
            <person name="Gugger M."/>
            <person name="Lockhart P.J."/>
            <person name="Allen J.F."/>
            <person name="Brune I."/>
            <person name="Maus I."/>
            <person name="Puhler A."/>
            <person name="Martin W.F."/>
        </authorList>
    </citation>
    <scope>NUCLEOTIDE SEQUENCE [LARGE SCALE GENOMIC DNA]</scope>
    <source>
        <strain evidence="7 8">PCC 7110</strain>
    </source>
</reference>
<dbReference type="InterPro" id="IPR029016">
    <property type="entry name" value="GAF-like_dom_sf"/>
</dbReference>
<feature type="domain" description="Histidine kinase" evidence="6">
    <location>
        <begin position="299"/>
        <end position="575"/>
    </location>
</feature>
<evidence type="ECO:0000256" key="5">
    <source>
        <dbReference type="ARBA" id="ARBA00023012"/>
    </source>
</evidence>
<dbReference type="SUPFAM" id="SSF47384">
    <property type="entry name" value="Homodimeric domain of signal transducing histidine kinase"/>
    <property type="match status" value="1"/>
</dbReference>
<dbReference type="InterPro" id="IPR003661">
    <property type="entry name" value="HisK_dim/P_dom"/>
</dbReference>
<dbReference type="InterPro" id="IPR003018">
    <property type="entry name" value="GAF"/>
</dbReference>
<dbReference type="EMBL" id="ANNX02000047">
    <property type="protein sequence ID" value="KYC36154.1"/>
    <property type="molecule type" value="Genomic_DNA"/>
</dbReference>
<evidence type="ECO:0000313" key="7">
    <source>
        <dbReference type="EMBL" id="KYC36154.1"/>
    </source>
</evidence>
<evidence type="ECO:0000256" key="2">
    <source>
        <dbReference type="ARBA" id="ARBA00012438"/>
    </source>
</evidence>
<dbReference type="Gene3D" id="3.30.450.40">
    <property type="match status" value="1"/>
</dbReference>
<proteinExistence type="predicted"/>
<evidence type="ECO:0000259" key="6">
    <source>
        <dbReference type="PROSITE" id="PS50109"/>
    </source>
</evidence>
<dbReference type="InterPro" id="IPR005467">
    <property type="entry name" value="His_kinase_dom"/>
</dbReference>
<dbReference type="STRING" id="128403.WA1_41180"/>
<keyword evidence="4 7" id="KW-0808">Transferase</keyword>
<evidence type="ECO:0000256" key="3">
    <source>
        <dbReference type="ARBA" id="ARBA00022553"/>
    </source>
</evidence>
<keyword evidence="4 7" id="KW-0418">Kinase</keyword>
<keyword evidence="3" id="KW-0597">Phosphoprotein</keyword>
<dbReference type="SUPFAM" id="SSF55781">
    <property type="entry name" value="GAF domain-like"/>
    <property type="match status" value="1"/>
</dbReference>
<organism evidence="7 8">
    <name type="scientific">Scytonema hofmannii PCC 7110</name>
    <dbReference type="NCBI Taxonomy" id="128403"/>
    <lineage>
        <taxon>Bacteria</taxon>
        <taxon>Bacillati</taxon>
        <taxon>Cyanobacteriota</taxon>
        <taxon>Cyanophyceae</taxon>
        <taxon>Nostocales</taxon>
        <taxon>Scytonemataceae</taxon>
        <taxon>Scytonema</taxon>
    </lineage>
</organism>
<dbReference type="PRINTS" id="PR00344">
    <property type="entry name" value="BCTRLSENSOR"/>
</dbReference>
<sequence>MTHINFRKLVTQKEVINILINLANEMGSSFCIEDTSGKLLIGTDNKVLVNKHPVKLLDEVVGWVIGDKKAETIAFLLSYLAQQQYEKKLLANELLDKYQEIDLFHDIFTQVTASLNPKEVARLVIEEARKSIQSTSASILLFNNNTGQLDTLWKDGQNGCFEKPLIQAQGIISTIVKSCQGEIVNDVFSDPRFVNNQVNFHSFICVPLITKKQVIGAIVIISETPTTYSTQDLKLLTILALQTAVAIEKAVLYEQNCNALHVAQEQTQQLQRTLYELQQTQTQLIQSEKMSSLGQLVAGVAHEINNPVNYVAGNLNYAQQYTQDLLNLLHLYQKYYPQPVSEIEDLLQDLDLEFLKQDFINLLSSMHLGIERIRSLASSLRNFSRLDREEMKPVDIHEGIDATLLILQSRLKQNERHQGIEIVKEYGNIPLIEGYANQLNQVFMNLIANAIDAIEEQEKPGIINIYTGLINEYNFQQAISRNSQLKDLFKISSLESEHQIFSSVFVVISDNGMGIDETVRKHLFEPFFTTKPTSKGTGLGLSISSQIIEKHGGTLQCISHPGQGTTFWIEIPVEQTIRKSSETNVTVFQPTL</sequence>
<dbReference type="AlphaFoldDB" id="A0A139WUQ4"/>
<dbReference type="PANTHER" id="PTHR43065:SF50">
    <property type="entry name" value="HISTIDINE KINASE"/>
    <property type="match status" value="1"/>
</dbReference>
<gene>
    <name evidence="7" type="ORF">WA1_41180</name>
</gene>